<feature type="transmembrane region" description="Helical" evidence="1">
    <location>
        <begin position="31"/>
        <end position="51"/>
    </location>
</feature>
<dbReference type="Proteomes" id="UP001232245">
    <property type="component" value="Unassembled WGS sequence"/>
</dbReference>
<reference evidence="2 3" key="1">
    <citation type="submission" date="2023-07" db="EMBL/GenBank/DDBJ databases">
        <title>Genomic Encyclopedia of Type Strains, Phase IV (KMG-IV): sequencing the most valuable type-strain genomes for metagenomic binning, comparative biology and taxonomic classification.</title>
        <authorList>
            <person name="Goeker M."/>
        </authorList>
    </citation>
    <scope>NUCLEOTIDE SEQUENCE [LARGE SCALE GENOMIC DNA]</scope>
    <source>
        <strain evidence="2 3">DSM 17723</strain>
    </source>
</reference>
<keyword evidence="3" id="KW-1185">Reference proteome</keyword>
<name>A0ABT9Z833_9BACI</name>
<evidence type="ECO:0000313" key="3">
    <source>
        <dbReference type="Proteomes" id="UP001232245"/>
    </source>
</evidence>
<feature type="transmembrane region" description="Helical" evidence="1">
    <location>
        <begin position="158"/>
        <end position="177"/>
    </location>
</feature>
<feature type="transmembrane region" description="Helical" evidence="1">
    <location>
        <begin position="198"/>
        <end position="220"/>
    </location>
</feature>
<feature type="transmembrane region" description="Helical" evidence="1">
    <location>
        <begin position="265"/>
        <end position="283"/>
    </location>
</feature>
<organism evidence="2 3">
    <name type="scientific">Metabacillus niabensis</name>
    <dbReference type="NCBI Taxonomy" id="324854"/>
    <lineage>
        <taxon>Bacteria</taxon>
        <taxon>Bacillati</taxon>
        <taxon>Bacillota</taxon>
        <taxon>Bacilli</taxon>
        <taxon>Bacillales</taxon>
        <taxon>Bacillaceae</taxon>
        <taxon>Metabacillus</taxon>
    </lineage>
</organism>
<dbReference type="RefSeq" id="WP_174879904.1">
    <property type="nucleotide sequence ID" value="NZ_CADEPK010000078.1"/>
</dbReference>
<keyword evidence="1" id="KW-1133">Transmembrane helix</keyword>
<keyword evidence="1" id="KW-0812">Transmembrane</keyword>
<sequence length="329" mass="36538">MKAILLGICSSFFFAFTFVLNRSMELSGGSWLWSASLRYFFMLPFLFLIVFGRKGWQPLLEEMKQHPKQWVLWGTIGFGLFYAPICFAGAYGPGWLVSATWQITILSGSLLVPFFYEEKQTENGVIKVKGKIPMKGLFMSFIIIAGVALMQIEHATTLSLKPVLLCTIPIIIASFAYPLGNRKMMELSGKKIDVFQRVLGMTICSMPFWILLALIALFTSGAPSRTQTIQSFIIAICSGVIATLLFFQATTLVQHDMAKLSAVEATQSIQVVFVLFGEIMFLHTPLPTAISLIGILLVVVGLVLHSYITRTKRHVKVGKAPASTKRFST</sequence>
<evidence type="ECO:0000256" key="1">
    <source>
        <dbReference type="SAM" id="Phobius"/>
    </source>
</evidence>
<dbReference type="EMBL" id="JAUSTZ010000014">
    <property type="protein sequence ID" value="MDQ0228094.1"/>
    <property type="molecule type" value="Genomic_DNA"/>
</dbReference>
<feature type="transmembrane region" description="Helical" evidence="1">
    <location>
        <begin position="289"/>
        <end position="308"/>
    </location>
</feature>
<feature type="transmembrane region" description="Helical" evidence="1">
    <location>
        <begin position="232"/>
        <end position="253"/>
    </location>
</feature>
<dbReference type="Pfam" id="PF13536">
    <property type="entry name" value="EmrE"/>
    <property type="match status" value="1"/>
</dbReference>
<protein>
    <submittedName>
        <fullName evidence="2">Drug/metabolite transporter (DMT)-like permease</fullName>
    </submittedName>
</protein>
<gene>
    <name evidence="2" type="ORF">J2S02_004458</name>
</gene>
<feature type="transmembrane region" description="Helical" evidence="1">
    <location>
        <begin position="136"/>
        <end position="152"/>
    </location>
</feature>
<proteinExistence type="predicted"/>
<feature type="transmembrane region" description="Helical" evidence="1">
    <location>
        <begin position="98"/>
        <end position="116"/>
    </location>
</feature>
<accession>A0ABT9Z833</accession>
<feature type="transmembrane region" description="Helical" evidence="1">
    <location>
        <begin position="71"/>
        <end position="92"/>
    </location>
</feature>
<comment type="caution">
    <text evidence="2">The sequence shown here is derived from an EMBL/GenBank/DDBJ whole genome shotgun (WGS) entry which is preliminary data.</text>
</comment>
<dbReference type="InterPro" id="IPR032713">
    <property type="entry name" value="EmrE"/>
</dbReference>
<evidence type="ECO:0000313" key="2">
    <source>
        <dbReference type="EMBL" id="MDQ0228094.1"/>
    </source>
</evidence>
<keyword evidence="1" id="KW-0472">Membrane</keyword>